<evidence type="ECO:0000313" key="2">
    <source>
        <dbReference type="EMBL" id="MDT7833420.1"/>
    </source>
</evidence>
<proteinExistence type="predicted"/>
<dbReference type="EMBL" id="JAVTTO010000005">
    <property type="protein sequence ID" value="MDT7833420.1"/>
    <property type="molecule type" value="Genomic_DNA"/>
</dbReference>
<dbReference type="InterPro" id="IPR006099">
    <property type="entry name" value="MeMalonylCoA_mutase_a/b_cat"/>
</dbReference>
<dbReference type="Gene3D" id="3.20.20.240">
    <property type="entry name" value="Methylmalonyl-CoA mutase"/>
    <property type="match status" value="1"/>
</dbReference>
<dbReference type="CDD" id="cd03677">
    <property type="entry name" value="MM_CoA_mutase_beta"/>
    <property type="match status" value="1"/>
</dbReference>
<organism evidence="2 3">
    <name type="scientific">Asprobacillus argus</name>
    <dbReference type="NCBI Taxonomy" id="3076534"/>
    <lineage>
        <taxon>Bacteria</taxon>
        <taxon>Pseudomonadati</taxon>
        <taxon>Bacteroidota</taxon>
        <taxon>Flavobacteriia</taxon>
        <taxon>Flavobacteriales</taxon>
        <taxon>Flavobacteriaceae</taxon>
        <taxon>Asprobacillus</taxon>
    </lineage>
</organism>
<protein>
    <submittedName>
        <fullName evidence="2">Methylmalonyl-CoA mutase subunit beta</fullName>
    </submittedName>
</protein>
<dbReference type="RefSeq" id="WP_349242671.1">
    <property type="nucleotide sequence ID" value="NZ_JAVTTO010000005.1"/>
</dbReference>
<dbReference type="SUPFAM" id="SSF51703">
    <property type="entry name" value="Cobalamin (vitamin B12)-dependent enzymes"/>
    <property type="match status" value="1"/>
</dbReference>
<dbReference type="PANTHER" id="PTHR48101">
    <property type="entry name" value="METHYLMALONYL-COA MUTASE, MITOCHONDRIAL-RELATED"/>
    <property type="match status" value="1"/>
</dbReference>
<evidence type="ECO:0000313" key="3">
    <source>
        <dbReference type="Proteomes" id="UP001257277"/>
    </source>
</evidence>
<dbReference type="InterPro" id="IPR016176">
    <property type="entry name" value="Cbl-dep_enz_cat"/>
</dbReference>
<dbReference type="Proteomes" id="UP001257277">
    <property type="component" value="Unassembled WGS sequence"/>
</dbReference>
<gene>
    <name evidence="2" type="ORF">RQM59_13615</name>
</gene>
<dbReference type="Pfam" id="PF01642">
    <property type="entry name" value="MM_CoA_mutase"/>
    <property type="match status" value="1"/>
</dbReference>
<comment type="caution">
    <text evidence="2">The sequence shown here is derived from an EMBL/GenBank/DDBJ whole genome shotgun (WGS) entry which is preliminary data.</text>
</comment>
<name>A0ABU3LI72_9FLAO</name>
<evidence type="ECO:0000259" key="1">
    <source>
        <dbReference type="Pfam" id="PF01642"/>
    </source>
</evidence>
<reference evidence="2 3" key="1">
    <citation type="submission" date="2023-09" db="EMBL/GenBank/DDBJ databases">
        <title>Novel taxa isolated from Blanes Bay.</title>
        <authorList>
            <person name="Rey-Velasco X."/>
            <person name="Lucena T."/>
        </authorList>
    </citation>
    <scope>NUCLEOTIDE SEQUENCE [LARGE SCALE GENOMIC DNA]</scope>
    <source>
        <strain evidence="2 3">S356</strain>
    </source>
</reference>
<accession>A0ABU3LI72</accession>
<keyword evidence="3" id="KW-1185">Reference proteome</keyword>
<sequence>MSHYLFEEFSPVSPAAWKQKIQVDLKGLDYNETLLHTSSEGIVIKPFYTSEDRSDSKITVPQKGFNICQSIFIDDEHIANTLAKDALKRGANAIQFIANRKFDYKQVLQNIEIENTLIYFKLQFLDTSFIVELSEHSTSNNIYFQLDIVGNLARTGNWYTNLQEDFSKLEEVVQKVDNAIMVDLSLYQNAGANIVQQLAYTLAHANEYLNKFSEVSARNIHFTFSVGSNYFFEIAKIRAFRLLWDSLVSAYGISNVTPHIFTQPSIRNKTLYDYNVNMLRTTSESMSAILGSSDTVSNITYDALYHKSNEFGERISRNQLLILQQESYLAEAQDFAEGAYYIEKITSQLAEKSLDLLKKIEKKGGFLKLLKEGTIQKKINESANKEQEKFNSKEIVLLGSNVLPNDKDSMKDDLEIYPFLKKKHIKTLISPILIKRLSESYESERLNLENNRIDEPKPEKN</sequence>
<feature type="domain" description="Methylmalonyl-CoA mutase alpha/beta chain catalytic" evidence="1">
    <location>
        <begin position="147"/>
        <end position="426"/>
    </location>
</feature>
<dbReference type="PANTHER" id="PTHR48101:SF1">
    <property type="entry name" value="METHYLMALONYL-COA MUTASE, LARGE SUBUNIT"/>
    <property type="match status" value="1"/>
</dbReference>